<dbReference type="OrthoDB" id="199427at2"/>
<dbReference type="RefSeq" id="WP_102721565.1">
    <property type="nucleotide sequence ID" value="NZ_CACRSS010000020.1"/>
</dbReference>
<proteinExistence type="predicted"/>
<gene>
    <name evidence="1" type="ORF">AMLFYP55_01141</name>
</gene>
<dbReference type="AlphaFoldDB" id="A0A6N2UV43"/>
<dbReference type="EMBL" id="CACRSS010000020">
    <property type="protein sequence ID" value="VYT21944.1"/>
    <property type="molecule type" value="Genomic_DNA"/>
</dbReference>
<accession>A0A6N2UV43</accession>
<sequence length="405" mass="47150">MIDPVGHPVMDLWEPLNPGYSDRKYPPVNGRWIEQKLIEFNDHQYLQWKLILNCEEWIDARRGTNRKQGGALNLLSGFYPKKDYDETNDREWTDIQEYALCIYTYFTADGKICDLDDQGYHMRVVEENRGRRCVTFYGVRGEDALCANGYHRGEVICQEGAGILNGPFIFRESFFGKGDDSRSVVSQEPVDVERPAIFPKGRMIRYHQYKATPAVEAGVACLEVHQGWEAELTASTRKTFYLKERFGDWNDIDQLRLLLPEDLLQAKYYLDPYDVAEAEYTDKFGRLTRGLQGWARRCADHYEPGSDLGGGRAVKEIRYYDENGELSSDHLMKCAIIRFSYPEHGFQQISYFDEHGRELKHFQKAKEGPLEKEEPYSYYSMLNEDVTCYEPDNRDEGEIIEREAD</sequence>
<reference evidence="1" key="1">
    <citation type="submission" date="2019-11" db="EMBL/GenBank/DDBJ databases">
        <authorList>
            <person name="Feng L."/>
        </authorList>
    </citation>
    <scope>NUCLEOTIDE SEQUENCE</scope>
    <source>
        <strain evidence="1">AMuciniphilaLFYP55</strain>
    </source>
</reference>
<protein>
    <submittedName>
        <fullName evidence="1">Uncharacterized protein</fullName>
    </submittedName>
</protein>
<name>A0A6N2UV43_9BACT</name>
<organism evidence="1">
    <name type="scientific">Akkermansia muciniphila</name>
    <dbReference type="NCBI Taxonomy" id="239935"/>
    <lineage>
        <taxon>Bacteria</taxon>
        <taxon>Pseudomonadati</taxon>
        <taxon>Verrucomicrobiota</taxon>
        <taxon>Verrucomicrobiia</taxon>
        <taxon>Verrucomicrobiales</taxon>
        <taxon>Akkermansiaceae</taxon>
        <taxon>Akkermansia</taxon>
    </lineage>
</organism>
<evidence type="ECO:0000313" key="1">
    <source>
        <dbReference type="EMBL" id="VYT21944.1"/>
    </source>
</evidence>